<dbReference type="PANTHER" id="PTHR11918">
    <property type="entry name" value="RADICAL SAM PROTEINS"/>
    <property type="match status" value="1"/>
</dbReference>
<dbReference type="PROSITE" id="PS51918">
    <property type="entry name" value="RADICAL_SAM"/>
    <property type="match status" value="1"/>
</dbReference>
<evidence type="ECO:0000256" key="3">
    <source>
        <dbReference type="ARBA" id="ARBA00022679"/>
    </source>
</evidence>
<keyword evidence="6" id="KW-0408">Iron</keyword>
<evidence type="ECO:0000256" key="2">
    <source>
        <dbReference type="ARBA" id="ARBA00022485"/>
    </source>
</evidence>
<dbReference type="eggNOG" id="COG0621">
    <property type="taxonomic scope" value="Bacteria"/>
</dbReference>
<dbReference type="InterPro" id="IPR038135">
    <property type="entry name" value="Methylthiotransferase_N_sf"/>
</dbReference>
<evidence type="ECO:0000256" key="6">
    <source>
        <dbReference type="ARBA" id="ARBA00023004"/>
    </source>
</evidence>
<keyword evidence="2" id="KW-0004">4Fe-4S</keyword>
<dbReference type="SMART" id="SM00729">
    <property type="entry name" value="Elp3"/>
    <property type="match status" value="1"/>
</dbReference>
<dbReference type="PANTHER" id="PTHR11918:SF45">
    <property type="entry name" value="THREONYLCARBAMOYLADENOSINE TRNA METHYLTHIOTRANSFERASE"/>
    <property type="match status" value="1"/>
</dbReference>
<dbReference type="GO" id="GO:0046872">
    <property type="term" value="F:metal ion binding"/>
    <property type="evidence" value="ECO:0007669"/>
    <property type="project" value="UniProtKB-KW"/>
</dbReference>
<dbReference type="Gene3D" id="3.40.50.12160">
    <property type="entry name" value="Methylthiotransferase, N-terminal domain"/>
    <property type="match status" value="1"/>
</dbReference>
<dbReference type="SFLD" id="SFLDG01082">
    <property type="entry name" value="B12-binding_domain_containing"/>
    <property type="match status" value="1"/>
</dbReference>
<proteinExistence type="predicted"/>
<dbReference type="InterPro" id="IPR007197">
    <property type="entry name" value="rSAM"/>
</dbReference>
<dbReference type="OrthoDB" id="9805215at2"/>
<dbReference type="GO" id="GO:0051539">
    <property type="term" value="F:4 iron, 4 sulfur cluster binding"/>
    <property type="evidence" value="ECO:0007669"/>
    <property type="project" value="UniProtKB-KW"/>
</dbReference>
<dbReference type="InterPro" id="IPR005839">
    <property type="entry name" value="Methylthiotransferase"/>
</dbReference>
<comment type="cofactor">
    <cofactor evidence="1">
        <name>[4Fe-4S] cluster</name>
        <dbReference type="ChEBI" id="CHEBI:49883"/>
    </cofactor>
</comment>
<dbReference type="PROSITE" id="PS51449">
    <property type="entry name" value="MTTASE_N"/>
    <property type="match status" value="1"/>
</dbReference>
<dbReference type="InterPro" id="IPR058240">
    <property type="entry name" value="rSAM_sf"/>
</dbReference>
<dbReference type="SUPFAM" id="SSF102114">
    <property type="entry name" value="Radical SAM enzymes"/>
    <property type="match status" value="1"/>
</dbReference>
<dbReference type="Pfam" id="PF04055">
    <property type="entry name" value="Radical_SAM"/>
    <property type="match status" value="1"/>
</dbReference>
<dbReference type="PROSITE" id="PS01278">
    <property type="entry name" value="MTTASE_RADICAL"/>
    <property type="match status" value="1"/>
</dbReference>
<dbReference type="Proteomes" id="UP000027665">
    <property type="component" value="Unassembled WGS sequence"/>
</dbReference>
<dbReference type="AlphaFoldDB" id="A0A073IR62"/>
<keyword evidence="5" id="KW-0479">Metal-binding</keyword>
<sequence length="440" mass="47621">MGILKGKKFSIYVQGCRTNQYEGEAIAAALEAAGALRRGDAPDIIVIVSCTVTATADRKCRKIIRRARRENPCAVIALCGCYAQKLSEEERALLDVDIALGNRLKHKLPRLIAARLAGGAPTVEANADVGRDGSWDALSLDRPRLHTRAFLKVQEGCSHCCSYCIVPSVRGRPVSRPMEEAVEEARRVTDGGCPEIVLTGVHLGLYEDLPLLVRRIGALPNIKRLRFGSIEPFAVDEKLLAALVECPAFCRHLHMPLQSGDDGVLSAMRRGYKAADFAKTAECARAMLGDELHVSTDLMVGFPSEDESAFRRSMEFVRGQEFGKVHVFPYSPREGTDAAAMPQLEESEVRPRVAEALALASELHKKFCSRWIGRELAILVEETDGAAAKGLSGNYIRVTAKAAAAVNETISVVPSRYAGEGLTTEGVSASSSLCSDISVI</sequence>
<name>A0A073IR62_9BACT</name>
<keyword evidence="11" id="KW-1185">Reference proteome</keyword>
<evidence type="ECO:0000259" key="8">
    <source>
        <dbReference type="PROSITE" id="PS51449"/>
    </source>
</evidence>
<dbReference type="InterPro" id="IPR023404">
    <property type="entry name" value="rSAM_horseshoe"/>
</dbReference>
<keyword evidence="7" id="KW-0411">Iron-sulfur</keyword>
<organism evidence="10 11">
    <name type="scientific">Synergistes jonesii</name>
    <dbReference type="NCBI Taxonomy" id="2754"/>
    <lineage>
        <taxon>Bacteria</taxon>
        <taxon>Thermotogati</taxon>
        <taxon>Synergistota</taxon>
        <taxon>Synergistia</taxon>
        <taxon>Synergistales</taxon>
        <taxon>Synergistaceae</taxon>
        <taxon>Synergistes</taxon>
    </lineage>
</organism>
<dbReference type="RefSeq" id="WP_051682716.1">
    <property type="nucleotide sequence ID" value="NZ_JMKI01000031.1"/>
</dbReference>
<dbReference type="InterPro" id="IPR006638">
    <property type="entry name" value="Elp3/MiaA/NifB-like_rSAM"/>
</dbReference>
<dbReference type="GeneID" id="90983565"/>
<evidence type="ECO:0000259" key="9">
    <source>
        <dbReference type="PROSITE" id="PS51918"/>
    </source>
</evidence>
<keyword evidence="3" id="KW-0808">Transferase</keyword>
<dbReference type="InterPro" id="IPR020612">
    <property type="entry name" value="Methylthiotransferase_CS"/>
</dbReference>
<dbReference type="Pfam" id="PF00919">
    <property type="entry name" value="UPF0004"/>
    <property type="match status" value="1"/>
</dbReference>
<evidence type="ECO:0000256" key="1">
    <source>
        <dbReference type="ARBA" id="ARBA00001966"/>
    </source>
</evidence>
<evidence type="ECO:0000256" key="4">
    <source>
        <dbReference type="ARBA" id="ARBA00022691"/>
    </source>
</evidence>
<gene>
    <name evidence="10" type="ORF">EH55_04505</name>
</gene>
<keyword evidence="4" id="KW-0949">S-adenosyl-L-methionine</keyword>
<dbReference type="Gene3D" id="3.80.30.20">
    <property type="entry name" value="tm_1862 like domain"/>
    <property type="match status" value="1"/>
</dbReference>
<dbReference type="CDD" id="cd01335">
    <property type="entry name" value="Radical_SAM"/>
    <property type="match status" value="1"/>
</dbReference>
<evidence type="ECO:0000313" key="10">
    <source>
        <dbReference type="EMBL" id="KEJ92269.1"/>
    </source>
</evidence>
<comment type="caution">
    <text evidence="10">The sequence shown here is derived from an EMBL/GenBank/DDBJ whole genome shotgun (WGS) entry which is preliminary data.</text>
</comment>
<dbReference type="EMBL" id="JMKI01000031">
    <property type="protein sequence ID" value="KEJ92269.1"/>
    <property type="molecule type" value="Genomic_DNA"/>
</dbReference>
<dbReference type="GO" id="GO:0035598">
    <property type="term" value="F:tRNA (N(6)-L-threonylcarbamoyladenosine(37)-C(2))-methylthiotransferase activity"/>
    <property type="evidence" value="ECO:0007669"/>
    <property type="project" value="TreeGrafter"/>
</dbReference>
<evidence type="ECO:0000256" key="7">
    <source>
        <dbReference type="ARBA" id="ARBA00023014"/>
    </source>
</evidence>
<dbReference type="NCBIfam" id="TIGR00089">
    <property type="entry name" value="MiaB/RimO family radical SAM methylthiotransferase"/>
    <property type="match status" value="1"/>
</dbReference>
<feature type="domain" description="MTTase N-terminal" evidence="8">
    <location>
        <begin position="7"/>
        <end position="117"/>
    </location>
</feature>
<dbReference type="SFLD" id="SFLDS00029">
    <property type="entry name" value="Radical_SAM"/>
    <property type="match status" value="1"/>
</dbReference>
<accession>A0A073IR62</accession>
<protein>
    <submittedName>
        <fullName evidence="10">Uncharacterized protein</fullName>
    </submittedName>
</protein>
<reference evidence="10 11" key="1">
    <citation type="submission" date="2014-04" db="EMBL/GenBank/DDBJ databases">
        <title>Draft Genome Sequence of Synergistes jonesii.</title>
        <authorList>
            <person name="Coil D.A."/>
            <person name="Eisen J.A."/>
            <person name="Holland-Moritz H.E."/>
        </authorList>
    </citation>
    <scope>NUCLEOTIDE SEQUENCE [LARGE SCALE GENOMIC DNA]</scope>
    <source>
        <strain evidence="10 11">78-1</strain>
    </source>
</reference>
<dbReference type="InterPro" id="IPR013848">
    <property type="entry name" value="Methylthiotransferase_N"/>
</dbReference>
<dbReference type="STRING" id="2754.EH55_04505"/>
<feature type="domain" description="Radical SAM core" evidence="9">
    <location>
        <begin position="143"/>
        <end position="370"/>
    </location>
</feature>
<evidence type="ECO:0000313" key="11">
    <source>
        <dbReference type="Proteomes" id="UP000027665"/>
    </source>
</evidence>
<evidence type="ECO:0000256" key="5">
    <source>
        <dbReference type="ARBA" id="ARBA00022723"/>
    </source>
</evidence>